<reference evidence="2" key="1">
    <citation type="submission" date="2017-08" db="EMBL/GenBank/DDBJ databases">
        <authorList>
            <person name="Polle J.E."/>
            <person name="Barry K."/>
            <person name="Cushman J."/>
            <person name="Schmutz J."/>
            <person name="Tran D."/>
            <person name="Hathwaick L.T."/>
            <person name="Yim W.C."/>
            <person name="Jenkins J."/>
            <person name="Mckie-Krisberg Z.M."/>
            <person name="Prochnik S."/>
            <person name="Lindquist E."/>
            <person name="Dockter R.B."/>
            <person name="Adam C."/>
            <person name="Molina H."/>
            <person name="Bunkerborg J."/>
            <person name="Jin E."/>
            <person name="Buchheim M."/>
            <person name="Magnuson J."/>
        </authorList>
    </citation>
    <scope>NUCLEOTIDE SEQUENCE</scope>
    <source>
        <strain evidence="2">CCAP 19/18</strain>
    </source>
</reference>
<evidence type="ECO:0000313" key="3">
    <source>
        <dbReference type="Proteomes" id="UP000815325"/>
    </source>
</evidence>
<comment type="subcellular location">
    <subcellularLocation>
        <location evidence="1">Cytoplasm</location>
        <location evidence="1">Cytoskeleton</location>
        <location evidence="1">Cilium axoneme</location>
    </subcellularLocation>
</comment>
<keyword evidence="3" id="KW-1185">Reference proteome</keyword>
<name>A0ABQ7GGT7_DUNSA</name>
<dbReference type="InterPro" id="IPR032675">
    <property type="entry name" value="LRR_dom_sf"/>
</dbReference>
<comment type="caution">
    <text evidence="2">The sequence shown here is derived from an EMBL/GenBank/DDBJ whole genome shotgun (WGS) entry which is preliminary data.</text>
</comment>
<gene>
    <name evidence="2" type="ORF">DUNSADRAFT_9728</name>
</gene>
<accession>A0ABQ7GGT7</accession>
<evidence type="ECO:0000256" key="1">
    <source>
        <dbReference type="ARBA" id="ARBA00004430"/>
    </source>
</evidence>
<organism evidence="2 3">
    <name type="scientific">Dunaliella salina</name>
    <name type="common">Green alga</name>
    <name type="synonym">Protococcus salinus</name>
    <dbReference type="NCBI Taxonomy" id="3046"/>
    <lineage>
        <taxon>Eukaryota</taxon>
        <taxon>Viridiplantae</taxon>
        <taxon>Chlorophyta</taxon>
        <taxon>core chlorophytes</taxon>
        <taxon>Chlorophyceae</taxon>
        <taxon>CS clade</taxon>
        <taxon>Chlamydomonadales</taxon>
        <taxon>Dunaliellaceae</taxon>
        <taxon>Dunaliella</taxon>
    </lineage>
</organism>
<evidence type="ECO:0008006" key="4">
    <source>
        <dbReference type="Google" id="ProtNLM"/>
    </source>
</evidence>
<dbReference type="Gene3D" id="3.80.10.10">
    <property type="entry name" value="Ribonuclease Inhibitor"/>
    <property type="match status" value="1"/>
</dbReference>
<evidence type="ECO:0000313" key="2">
    <source>
        <dbReference type="EMBL" id="KAF5833819.1"/>
    </source>
</evidence>
<proteinExistence type="predicted"/>
<dbReference type="SUPFAM" id="SSF52047">
    <property type="entry name" value="RNI-like"/>
    <property type="match status" value="1"/>
</dbReference>
<dbReference type="EMBL" id="MU069789">
    <property type="protein sequence ID" value="KAF5833819.1"/>
    <property type="molecule type" value="Genomic_DNA"/>
</dbReference>
<protein>
    <recommendedName>
        <fullName evidence="4">Encoded protein</fullName>
    </recommendedName>
</protein>
<dbReference type="Proteomes" id="UP000815325">
    <property type="component" value="Unassembled WGS sequence"/>
</dbReference>
<sequence length="147" mass="16206">MLPNLQVLRLTRFCAPWRGSFFHSLMPLHEASSIREMYLECANGSILYHALPAISKITGLQDLSLSHSDPFQPSLTPLSSLKQLKHLAVKGDFAGLPELLKQLPRLQSLEVSDYPSPSLLAALPQSLMALSVRGSSDCTQIWKHSGL</sequence>